<dbReference type="EC" id="3.5.1.2" evidence="12"/>
<dbReference type="CDD" id="cd01748">
    <property type="entry name" value="GATase1_IGP_Synthase"/>
    <property type="match status" value="1"/>
</dbReference>
<evidence type="ECO:0000256" key="6">
    <source>
        <dbReference type="ARBA" id="ARBA00022801"/>
    </source>
</evidence>
<dbReference type="GO" id="GO:0016829">
    <property type="term" value="F:lyase activity"/>
    <property type="evidence" value="ECO:0007669"/>
    <property type="project" value="UniProtKB-KW"/>
</dbReference>
<dbReference type="FunFam" id="3.40.50.880:FF:000023">
    <property type="entry name" value="Imidazole glycerol phosphate synthase subunit HisH"/>
    <property type="match status" value="1"/>
</dbReference>
<dbReference type="GO" id="GO:0000105">
    <property type="term" value="P:L-histidine biosynthetic process"/>
    <property type="evidence" value="ECO:0007669"/>
    <property type="project" value="UniProtKB-UniRule"/>
</dbReference>
<evidence type="ECO:0000256" key="3">
    <source>
        <dbReference type="ARBA" id="ARBA00011152"/>
    </source>
</evidence>
<dbReference type="PANTHER" id="PTHR42701">
    <property type="entry name" value="IMIDAZOLE GLYCEROL PHOSPHATE SYNTHASE SUBUNIT HISH"/>
    <property type="match status" value="1"/>
</dbReference>
<comment type="function">
    <text evidence="12">IGPS catalyzes the conversion of PRFAR and glutamine to IGP, AICAR and glutamate. The HisH subunit catalyzes the hydrolysis of glutamine to glutamate and ammonia as part of the synthesis of IGP and AICAR. The resulting ammonia molecule is channeled to the active site of HisF.</text>
</comment>
<keyword evidence="9 12" id="KW-0456">Lyase</keyword>
<dbReference type="eggNOG" id="COG0118">
    <property type="taxonomic scope" value="Bacteria"/>
</dbReference>
<dbReference type="GO" id="GO:0004359">
    <property type="term" value="F:glutaminase activity"/>
    <property type="evidence" value="ECO:0007669"/>
    <property type="project" value="UniProtKB-EC"/>
</dbReference>
<reference evidence="13 14" key="1">
    <citation type="journal article" date="2011" name="J. Bacteriol.">
        <title>Genome sequence of strain IMCC3088, a proteorhodopsin-containing marine bacterium belonging to the OM60/NOR5 clade.</title>
        <authorList>
            <person name="Jang Y."/>
            <person name="Oh H.M."/>
            <person name="Kang I."/>
            <person name="Lee K."/>
            <person name="Yang S.J."/>
            <person name="Cho J.C."/>
        </authorList>
    </citation>
    <scope>NUCLEOTIDE SEQUENCE [LARGE SCALE GENOMIC DNA]</scope>
    <source>
        <strain evidence="13 14">IMCC3088</strain>
    </source>
</reference>
<comment type="pathway">
    <text evidence="2 12">Amino-acid biosynthesis; L-histidine biosynthesis; L-histidine from 5-phospho-alpha-D-ribose 1-diphosphate: step 5/9.</text>
</comment>
<dbReference type="Pfam" id="PF00117">
    <property type="entry name" value="GATase"/>
    <property type="match status" value="1"/>
</dbReference>
<evidence type="ECO:0000256" key="10">
    <source>
        <dbReference type="ARBA" id="ARBA00047838"/>
    </source>
</evidence>
<evidence type="ECO:0000256" key="2">
    <source>
        <dbReference type="ARBA" id="ARBA00005091"/>
    </source>
</evidence>
<keyword evidence="4 12" id="KW-0963">Cytoplasm</keyword>
<dbReference type="AlphaFoldDB" id="F3L2D2"/>
<feature type="active site" evidence="12">
    <location>
        <position position="195"/>
    </location>
</feature>
<keyword evidence="7 12" id="KW-0315">Glutamine amidotransferase</keyword>
<keyword evidence="13" id="KW-0808">Transferase</keyword>
<organism evidence="13 14">
    <name type="scientific">Aequoribacter fuscus</name>
    <dbReference type="NCBI Taxonomy" id="2518989"/>
    <lineage>
        <taxon>Bacteria</taxon>
        <taxon>Pseudomonadati</taxon>
        <taxon>Pseudomonadota</taxon>
        <taxon>Gammaproteobacteria</taxon>
        <taxon>Cellvibrionales</taxon>
        <taxon>Halieaceae</taxon>
        <taxon>Aequoribacter</taxon>
    </lineage>
</organism>
<evidence type="ECO:0000256" key="5">
    <source>
        <dbReference type="ARBA" id="ARBA00022605"/>
    </source>
</evidence>
<dbReference type="NCBIfam" id="TIGR01855">
    <property type="entry name" value="IMP_synth_hisH"/>
    <property type="match status" value="1"/>
</dbReference>
<evidence type="ECO:0000256" key="1">
    <source>
        <dbReference type="ARBA" id="ARBA00004496"/>
    </source>
</evidence>
<dbReference type="HAMAP" id="MF_00278">
    <property type="entry name" value="HisH"/>
    <property type="match status" value="1"/>
</dbReference>
<keyword evidence="5 12" id="KW-0028">Amino-acid biosynthesis</keyword>
<dbReference type="InterPro" id="IPR029062">
    <property type="entry name" value="Class_I_gatase-like"/>
</dbReference>
<evidence type="ECO:0000256" key="8">
    <source>
        <dbReference type="ARBA" id="ARBA00023102"/>
    </source>
</evidence>
<comment type="caution">
    <text evidence="13">The sequence shown here is derived from an EMBL/GenBank/DDBJ whole genome shotgun (WGS) entry which is preliminary data.</text>
</comment>
<comment type="catalytic activity">
    <reaction evidence="10 12">
        <text>5-[(5-phospho-1-deoxy-D-ribulos-1-ylimino)methylamino]-1-(5-phospho-beta-D-ribosyl)imidazole-4-carboxamide + L-glutamine = D-erythro-1-(imidazol-4-yl)glycerol 3-phosphate + 5-amino-1-(5-phospho-beta-D-ribosyl)imidazole-4-carboxamide + L-glutamate + H(+)</text>
        <dbReference type="Rhea" id="RHEA:24793"/>
        <dbReference type="ChEBI" id="CHEBI:15378"/>
        <dbReference type="ChEBI" id="CHEBI:29985"/>
        <dbReference type="ChEBI" id="CHEBI:58278"/>
        <dbReference type="ChEBI" id="CHEBI:58359"/>
        <dbReference type="ChEBI" id="CHEBI:58475"/>
        <dbReference type="ChEBI" id="CHEBI:58525"/>
        <dbReference type="EC" id="4.3.2.10"/>
    </reaction>
</comment>
<comment type="subcellular location">
    <subcellularLocation>
        <location evidence="1 12">Cytoplasm</location>
    </subcellularLocation>
</comment>
<keyword evidence="8 12" id="KW-0368">Histidine biosynthesis</keyword>
<dbReference type="RefSeq" id="WP_009575930.1">
    <property type="nucleotide sequence ID" value="NZ_AEIG01000048.1"/>
</dbReference>
<feature type="active site" evidence="12">
    <location>
        <position position="193"/>
    </location>
</feature>
<keyword evidence="6 12" id="KW-0378">Hydrolase</keyword>
<dbReference type="EC" id="4.3.2.10" evidence="12"/>
<dbReference type="STRING" id="2518989.IMCC3088_1699"/>
<dbReference type="UniPathway" id="UPA00031">
    <property type="reaction ID" value="UER00010"/>
</dbReference>
<evidence type="ECO:0000256" key="12">
    <source>
        <dbReference type="HAMAP-Rule" id="MF_00278"/>
    </source>
</evidence>
<evidence type="ECO:0000313" key="13">
    <source>
        <dbReference type="EMBL" id="EGG29505.1"/>
    </source>
</evidence>
<evidence type="ECO:0000256" key="9">
    <source>
        <dbReference type="ARBA" id="ARBA00023239"/>
    </source>
</evidence>
<evidence type="ECO:0000313" key="14">
    <source>
        <dbReference type="Proteomes" id="UP000005615"/>
    </source>
</evidence>
<dbReference type="InterPro" id="IPR017926">
    <property type="entry name" value="GATASE"/>
</dbReference>
<sequence>MATQRVAVIDYGMGNLHSVESALQHAGRCDVVVTDDPAIVAAADRVVFPGVGAIGDCMAEIKRLGFDRLIREVVTSGKPLLGICVGMQAMMEGSEESGGTQCLGLFEGVVQRFPGGVDEQGHTLKIPHMGWNTVQQSMPHPLWHGIDDNTRFYFVHSYCVTPTRAEVQAGVCEYGLPFAAAIARDNIFATQFHPEKSHVAGLQLLTNFLNWNGSC</sequence>
<proteinExistence type="inferred from homology"/>
<evidence type="ECO:0000256" key="7">
    <source>
        <dbReference type="ARBA" id="ARBA00022962"/>
    </source>
</evidence>
<comment type="subunit">
    <text evidence="3 12">Heterodimer of HisH and HisF.</text>
</comment>
<dbReference type="PANTHER" id="PTHR42701:SF2">
    <property type="entry name" value="IMIDAZOLE GLYCEROL PHOSPHATE SYNTHASE SUBUNIT HISH 1"/>
    <property type="match status" value="1"/>
</dbReference>
<dbReference type="GO" id="GO:0005737">
    <property type="term" value="C:cytoplasm"/>
    <property type="evidence" value="ECO:0007669"/>
    <property type="project" value="UniProtKB-SubCell"/>
</dbReference>
<keyword evidence="14" id="KW-1185">Reference proteome</keyword>
<comment type="catalytic activity">
    <reaction evidence="11 12">
        <text>L-glutamine + H2O = L-glutamate + NH4(+)</text>
        <dbReference type="Rhea" id="RHEA:15889"/>
        <dbReference type="ChEBI" id="CHEBI:15377"/>
        <dbReference type="ChEBI" id="CHEBI:28938"/>
        <dbReference type="ChEBI" id="CHEBI:29985"/>
        <dbReference type="ChEBI" id="CHEBI:58359"/>
        <dbReference type="EC" id="3.5.1.2"/>
    </reaction>
</comment>
<evidence type="ECO:0000256" key="4">
    <source>
        <dbReference type="ARBA" id="ARBA00022490"/>
    </source>
</evidence>
<feature type="active site" description="Nucleophile" evidence="12">
    <location>
        <position position="84"/>
    </location>
</feature>
<evidence type="ECO:0000256" key="11">
    <source>
        <dbReference type="ARBA" id="ARBA00049534"/>
    </source>
</evidence>
<dbReference type="Proteomes" id="UP000005615">
    <property type="component" value="Unassembled WGS sequence"/>
</dbReference>
<dbReference type="SUPFAM" id="SSF52317">
    <property type="entry name" value="Class I glutamine amidotransferase-like"/>
    <property type="match status" value="1"/>
</dbReference>
<dbReference type="PROSITE" id="PS51273">
    <property type="entry name" value="GATASE_TYPE_1"/>
    <property type="match status" value="1"/>
</dbReference>
<dbReference type="GO" id="GO:0000107">
    <property type="term" value="F:imidazoleglycerol-phosphate synthase activity"/>
    <property type="evidence" value="ECO:0007669"/>
    <property type="project" value="UniProtKB-UniRule"/>
</dbReference>
<dbReference type="InterPro" id="IPR010139">
    <property type="entry name" value="Imidazole-glycPsynth_HisH"/>
</dbReference>
<dbReference type="EMBL" id="AEIG01000048">
    <property type="protein sequence ID" value="EGG29505.1"/>
    <property type="molecule type" value="Genomic_DNA"/>
</dbReference>
<accession>F3L2D2</accession>
<gene>
    <name evidence="12" type="primary">hisH</name>
    <name evidence="13" type="ORF">IMCC3088_1699</name>
</gene>
<dbReference type="OrthoDB" id="9807137at2"/>
<name>F3L2D2_9GAMM</name>
<dbReference type="Gene3D" id="3.40.50.880">
    <property type="match status" value="1"/>
</dbReference>
<dbReference type="PIRSF" id="PIRSF000495">
    <property type="entry name" value="Amidotransf_hisH"/>
    <property type="match status" value="1"/>
</dbReference>
<protein>
    <recommendedName>
        <fullName evidence="12">Imidazole glycerol phosphate synthase subunit HisH</fullName>
        <ecNumber evidence="12">4.3.2.10</ecNumber>
    </recommendedName>
    <alternativeName>
        <fullName evidence="12">IGP synthase glutaminase subunit</fullName>
        <ecNumber evidence="12">3.5.1.2</ecNumber>
    </alternativeName>
    <alternativeName>
        <fullName evidence="12">IGP synthase subunit HisH</fullName>
    </alternativeName>
    <alternativeName>
        <fullName evidence="12">ImGP synthase subunit HisH</fullName>
        <shortName evidence="12">IGPS subunit HisH</shortName>
    </alternativeName>
</protein>